<evidence type="ECO:0000313" key="3">
    <source>
        <dbReference type="Proteomes" id="UP001251524"/>
    </source>
</evidence>
<dbReference type="EMBL" id="JAVDVY010000001">
    <property type="protein sequence ID" value="MDR7134335.1"/>
    <property type="molecule type" value="Genomic_DNA"/>
</dbReference>
<protein>
    <submittedName>
        <fullName evidence="2">Uncharacterized protein</fullName>
    </submittedName>
</protein>
<sequence length="61" mass="7004">MQNRTPTQPPRPEQDRHTTTTRHSQGKQEREDQHNKGAGQDKQHTGAPRSDRQRGGSDDHH</sequence>
<gene>
    <name evidence="2" type="ORF">J2X06_001519</name>
</gene>
<comment type="caution">
    <text evidence="2">The sequence shown here is derived from an EMBL/GenBank/DDBJ whole genome shotgun (WGS) entry which is preliminary data.</text>
</comment>
<accession>A0ABU1WAI4</accession>
<evidence type="ECO:0000256" key="1">
    <source>
        <dbReference type="SAM" id="MobiDB-lite"/>
    </source>
</evidence>
<organism evidence="2 3">
    <name type="scientific">Lysobacter niastensis</name>
    <dbReference type="NCBI Taxonomy" id="380629"/>
    <lineage>
        <taxon>Bacteria</taxon>
        <taxon>Pseudomonadati</taxon>
        <taxon>Pseudomonadota</taxon>
        <taxon>Gammaproteobacteria</taxon>
        <taxon>Lysobacterales</taxon>
        <taxon>Lysobacteraceae</taxon>
        <taxon>Lysobacter</taxon>
    </lineage>
</organism>
<name>A0ABU1WAI4_9GAMM</name>
<dbReference type="RefSeq" id="WP_310060410.1">
    <property type="nucleotide sequence ID" value="NZ_JAVDVY010000001.1"/>
</dbReference>
<proteinExistence type="predicted"/>
<feature type="compositionally biased region" description="Basic and acidic residues" evidence="1">
    <location>
        <begin position="26"/>
        <end position="61"/>
    </location>
</feature>
<keyword evidence="3" id="KW-1185">Reference proteome</keyword>
<dbReference type="Proteomes" id="UP001251524">
    <property type="component" value="Unassembled WGS sequence"/>
</dbReference>
<evidence type="ECO:0000313" key="2">
    <source>
        <dbReference type="EMBL" id="MDR7134335.1"/>
    </source>
</evidence>
<reference evidence="2 3" key="1">
    <citation type="submission" date="2023-07" db="EMBL/GenBank/DDBJ databases">
        <title>Sorghum-associated microbial communities from plants grown in Nebraska, USA.</title>
        <authorList>
            <person name="Schachtman D."/>
        </authorList>
    </citation>
    <scope>NUCLEOTIDE SEQUENCE [LARGE SCALE GENOMIC DNA]</scope>
    <source>
        <strain evidence="2 3">BE198</strain>
    </source>
</reference>
<feature type="region of interest" description="Disordered" evidence="1">
    <location>
        <begin position="1"/>
        <end position="61"/>
    </location>
</feature>